<dbReference type="EMBL" id="WIVE01000084">
    <property type="protein sequence ID" value="MQX38262.1"/>
    <property type="molecule type" value="Genomic_DNA"/>
</dbReference>
<organism evidence="2 3">
    <name type="scientific">Roseospira navarrensis</name>
    <dbReference type="NCBI Taxonomy" id="140058"/>
    <lineage>
        <taxon>Bacteria</taxon>
        <taxon>Pseudomonadati</taxon>
        <taxon>Pseudomonadota</taxon>
        <taxon>Alphaproteobacteria</taxon>
        <taxon>Rhodospirillales</taxon>
        <taxon>Rhodospirillaceae</taxon>
        <taxon>Roseospira</taxon>
    </lineage>
</organism>
<accession>A0A7X1ZH49</accession>
<feature type="compositionally biased region" description="Basic and acidic residues" evidence="1">
    <location>
        <begin position="41"/>
        <end position="50"/>
    </location>
</feature>
<dbReference type="Proteomes" id="UP000434582">
    <property type="component" value="Unassembled WGS sequence"/>
</dbReference>
<gene>
    <name evidence="2" type="ORF">GHC57_17235</name>
</gene>
<evidence type="ECO:0000313" key="3">
    <source>
        <dbReference type="Proteomes" id="UP000434582"/>
    </source>
</evidence>
<dbReference type="AlphaFoldDB" id="A0A7X1ZH49"/>
<feature type="compositionally biased region" description="Polar residues" evidence="1">
    <location>
        <begin position="72"/>
        <end position="81"/>
    </location>
</feature>
<evidence type="ECO:0000313" key="2">
    <source>
        <dbReference type="EMBL" id="MQX38262.1"/>
    </source>
</evidence>
<sequence length="111" mass="11606">MAPDAPDDDADDDADDAHHDDDAAPDERPAPPADPGPTVRPDTDRRRDLRATPWILDLGSVQEADGAPEGGWTQTVGTDGSTRPGAAASPYGADWTAVVAPHLTDPDDRDA</sequence>
<proteinExistence type="predicted"/>
<feature type="region of interest" description="Disordered" evidence="1">
    <location>
        <begin position="1"/>
        <end position="90"/>
    </location>
</feature>
<protein>
    <submittedName>
        <fullName evidence="2">Uncharacterized protein</fullName>
    </submittedName>
</protein>
<comment type="caution">
    <text evidence="2">The sequence shown here is derived from an EMBL/GenBank/DDBJ whole genome shotgun (WGS) entry which is preliminary data.</text>
</comment>
<reference evidence="2 3" key="1">
    <citation type="submission" date="2019-10" db="EMBL/GenBank/DDBJ databases">
        <title>Draft whole-genome sequence of the purple nonsulfur photosynthetic bacterium Roseospira navarrensis DSM 15114.</title>
        <authorList>
            <person name="Kyndt J.A."/>
            <person name="Meyer T.E."/>
        </authorList>
    </citation>
    <scope>NUCLEOTIDE SEQUENCE [LARGE SCALE GENOMIC DNA]</scope>
    <source>
        <strain evidence="2 3">DSM 15114</strain>
    </source>
</reference>
<feature type="compositionally biased region" description="Basic and acidic residues" evidence="1">
    <location>
        <begin position="16"/>
        <end position="29"/>
    </location>
</feature>
<dbReference type="RefSeq" id="WP_153346551.1">
    <property type="nucleotide sequence ID" value="NZ_WIVE01000084.1"/>
</dbReference>
<name>A0A7X1ZH49_9PROT</name>
<keyword evidence="3" id="KW-1185">Reference proteome</keyword>
<evidence type="ECO:0000256" key="1">
    <source>
        <dbReference type="SAM" id="MobiDB-lite"/>
    </source>
</evidence>
<feature type="compositionally biased region" description="Acidic residues" evidence="1">
    <location>
        <begin position="1"/>
        <end position="15"/>
    </location>
</feature>